<comment type="cofactor">
    <cofactor evidence="1">
        <name>Zn(2+)</name>
        <dbReference type="ChEBI" id="CHEBI:29105"/>
    </cofactor>
</comment>
<dbReference type="PANTHER" id="PTHR43175:SF3">
    <property type="entry name" value="CARBON DISULFIDE HYDROLASE"/>
    <property type="match status" value="1"/>
</dbReference>
<comment type="similarity">
    <text evidence="2">Belongs to the beta-class carbonic anhydrase family.</text>
</comment>
<evidence type="ECO:0000256" key="3">
    <source>
        <dbReference type="ARBA" id="ARBA00012925"/>
    </source>
</evidence>
<keyword evidence="5" id="KW-0862">Zinc</keyword>
<dbReference type="SMART" id="SM00947">
    <property type="entry name" value="Pro_CA"/>
    <property type="match status" value="1"/>
</dbReference>
<dbReference type="Gene3D" id="3.40.1050.10">
    <property type="entry name" value="Carbonic anhydrase"/>
    <property type="match status" value="1"/>
</dbReference>
<dbReference type="Proteomes" id="UP001055336">
    <property type="component" value="Chromosome"/>
</dbReference>
<evidence type="ECO:0000256" key="4">
    <source>
        <dbReference type="ARBA" id="ARBA00022723"/>
    </source>
</evidence>
<proteinExistence type="inferred from homology"/>
<evidence type="ECO:0000313" key="8">
    <source>
        <dbReference type="EMBL" id="UMB67893.1"/>
    </source>
</evidence>
<gene>
    <name evidence="8" type="ORF">MKK62_15535</name>
</gene>
<evidence type="ECO:0000256" key="7">
    <source>
        <dbReference type="ARBA" id="ARBA00048348"/>
    </source>
</evidence>
<evidence type="ECO:0000256" key="1">
    <source>
        <dbReference type="ARBA" id="ARBA00001947"/>
    </source>
</evidence>
<organism evidence="8 9">
    <name type="scientific">Mycobacterium paraterrae</name>
    <dbReference type="NCBI Taxonomy" id="577492"/>
    <lineage>
        <taxon>Bacteria</taxon>
        <taxon>Bacillati</taxon>
        <taxon>Actinomycetota</taxon>
        <taxon>Actinomycetes</taxon>
        <taxon>Mycobacteriales</taxon>
        <taxon>Mycobacteriaceae</taxon>
        <taxon>Mycobacterium</taxon>
    </lineage>
</organism>
<dbReference type="PANTHER" id="PTHR43175">
    <property type="entry name" value="CARBONIC ANHYDRASE"/>
    <property type="match status" value="1"/>
</dbReference>
<evidence type="ECO:0000256" key="5">
    <source>
        <dbReference type="ARBA" id="ARBA00022833"/>
    </source>
</evidence>
<comment type="catalytic activity">
    <reaction evidence="7">
        <text>hydrogencarbonate + H(+) = CO2 + H2O</text>
        <dbReference type="Rhea" id="RHEA:10748"/>
        <dbReference type="ChEBI" id="CHEBI:15377"/>
        <dbReference type="ChEBI" id="CHEBI:15378"/>
        <dbReference type="ChEBI" id="CHEBI:16526"/>
        <dbReference type="ChEBI" id="CHEBI:17544"/>
        <dbReference type="EC" id="4.2.1.1"/>
    </reaction>
</comment>
<evidence type="ECO:0000256" key="6">
    <source>
        <dbReference type="ARBA" id="ARBA00024993"/>
    </source>
</evidence>
<dbReference type="EC" id="4.2.1.1" evidence="3"/>
<evidence type="ECO:0000313" key="9">
    <source>
        <dbReference type="Proteomes" id="UP001055336"/>
    </source>
</evidence>
<keyword evidence="4" id="KW-0479">Metal-binding</keyword>
<dbReference type="EMBL" id="CP092488">
    <property type="protein sequence ID" value="UMB67893.1"/>
    <property type="molecule type" value="Genomic_DNA"/>
</dbReference>
<dbReference type="RefSeq" id="WP_240258359.1">
    <property type="nucleotide sequence ID" value="NZ_CP092488.2"/>
</dbReference>
<evidence type="ECO:0000256" key="2">
    <source>
        <dbReference type="ARBA" id="ARBA00006217"/>
    </source>
</evidence>
<name>A0ABY3VK64_9MYCO</name>
<dbReference type="InterPro" id="IPR036874">
    <property type="entry name" value="Carbonic_anhydrase_sf"/>
</dbReference>
<sequence>MDNITTYLDGNSRFADTHFAAGLGIAPARKTLLLGCLDPRVNPSQIFDLTLGDVGIIRNVGGRVTPAVIEQIALLTTLSAVLGGKLGPGWDLVLLQHTDCGITRLQEPPDQLAHYFGVDVSALPGKHVNDPAAAIAADIAALRSAPQVPSSFTVTGLSYDVADGRVTTVADSAPLRAA</sequence>
<dbReference type="Pfam" id="PF00484">
    <property type="entry name" value="Pro_CA"/>
    <property type="match status" value="1"/>
</dbReference>
<dbReference type="InterPro" id="IPR001765">
    <property type="entry name" value="Carbonic_anhydrase"/>
</dbReference>
<dbReference type="SUPFAM" id="SSF53056">
    <property type="entry name" value="beta-carbonic anhydrase, cab"/>
    <property type="match status" value="1"/>
</dbReference>
<protein>
    <recommendedName>
        <fullName evidence="3">carbonic anhydrase</fullName>
        <ecNumber evidence="3">4.2.1.1</ecNumber>
    </recommendedName>
</protein>
<keyword evidence="9" id="KW-1185">Reference proteome</keyword>
<comment type="function">
    <text evidence="6">Catalyzes the reversible hydration of carbon dioxide to form bicarbonate.</text>
</comment>
<accession>A0ABY3VK64</accession>
<reference evidence="8" key="1">
    <citation type="submission" date="2022-08" db="EMBL/GenBank/DDBJ databases">
        <title>Whole genome sequencing of non-tuberculosis mycobacteria type-strains.</title>
        <authorList>
            <person name="Igarashi Y."/>
            <person name="Osugi A."/>
            <person name="Mitarai S."/>
        </authorList>
    </citation>
    <scope>NUCLEOTIDE SEQUENCE</scope>
    <source>
        <strain evidence="8">DSM 45127</strain>
    </source>
</reference>